<feature type="transmembrane region" description="Helical" evidence="2">
    <location>
        <begin position="148"/>
        <end position="177"/>
    </location>
</feature>
<feature type="compositionally biased region" description="Basic residues" evidence="1">
    <location>
        <begin position="338"/>
        <end position="349"/>
    </location>
</feature>
<name>A0A067TCH2_GALM3</name>
<dbReference type="AlphaFoldDB" id="A0A067TCH2"/>
<reference evidence="4" key="1">
    <citation type="journal article" date="2014" name="Proc. Natl. Acad. Sci. U.S.A.">
        <title>Extensive sampling of basidiomycete genomes demonstrates inadequacy of the white-rot/brown-rot paradigm for wood decay fungi.</title>
        <authorList>
            <person name="Riley R."/>
            <person name="Salamov A.A."/>
            <person name="Brown D.W."/>
            <person name="Nagy L.G."/>
            <person name="Floudas D."/>
            <person name="Held B.W."/>
            <person name="Levasseur A."/>
            <person name="Lombard V."/>
            <person name="Morin E."/>
            <person name="Otillar R."/>
            <person name="Lindquist E.A."/>
            <person name="Sun H."/>
            <person name="LaButti K.M."/>
            <person name="Schmutz J."/>
            <person name="Jabbour D."/>
            <person name="Luo H."/>
            <person name="Baker S.E."/>
            <person name="Pisabarro A.G."/>
            <person name="Walton J.D."/>
            <person name="Blanchette R.A."/>
            <person name="Henrissat B."/>
            <person name="Martin F."/>
            <person name="Cullen D."/>
            <person name="Hibbett D.S."/>
            <person name="Grigoriev I.V."/>
        </authorList>
    </citation>
    <scope>NUCLEOTIDE SEQUENCE [LARGE SCALE GENOMIC DNA]</scope>
    <source>
        <strain evidence="4">CBS 339.88</strain>
    </source>
</reference>
<organism evidence="3 4">
    <name type="scientific">Galerina marginata (strain CBS 339.88)</name>
    <dbReference type="NCBI Taxonomy" id="685588"/>
    <lineage>
        <taxon>Eukaryota</taxon>
        <taxon>Fungi</taxon>
        <taxon>Dikarya</taxon>
        <taxon>Basidiomycota</taxon>
        <taxon>Agaricomycotina</taxon>
        <taxon>Agaricomycetes</taxon>
        <taxon>Agaricomycetidae</taxon>
        <taxon>Agaricales</taxon>
        <taxon>Agaricineae</taxon>
        <taxon>Strophariaceae</taxon>
        <taxon>Galerina</taxon>
    </lineage>
</organism>
<dbReference type="STRING" id="685588.A0A067TCH2"/>
<sequence length="863" mass="94338">MAQALFDEHPLEEYLRGAGESLVSIPGTTTELERELDPNFEFLDDSFDGSVPDWRPPYLLEFIEVFQSLLSAHSPSTSNPFVERFKYNVISSSLLAPSLPAPYPKRPSRTSLSIPGRLHSRTPSVELEHSASSSLTSPSDPSYGPISFAILSFAVFFSIGYPFLAFLSFLTTIFLLYQVLYMTETPKHDMTSSFNALDDLIAANEMWESVVQDAVTVLDKEEHNLLHSTSGSSPPSPIRVALHSCLQGAHTQSDNIRHLFSALTSPADLSQLSEMYAPPSPILSGFALETSSRPFSFPSPRLQSTVLHTPTTPENKRSTWNGSYSSLAYAGSPTSSLLRRRDKRDKHRVNLSDVFKPGTSSAPTTPSLHNPLSPLHEIPEHSKSDEPASSTSQSFSPLPSHFGAAALDLKRKQKSGGMEAFRESNNYFASDIRSPRSARNNMFSPTMSSKFTSPLPARHPLSYAALTGSLQAALAAKRYACSHLLALRFADDDDEGYWEDVRSVMGLLTGALTDGFSRLSEALDEVEEQNLRDQNPTPDTSISLQPEADDVKVEVSEQESNTRRKHGGDISFAPMPSHVSRFAAHVAAISSALDDARDDLEQCVDALKSDSAPSNTSGSSRRLRHSTSFSRAVSSAANQDAEEEEPRALQAYERLRRELGVALRECERGRERLLELVYPPLILSDEEEEFDDLPSLGHDGSDDSDKPDPNIPSSEDEADLSTNAARLATSVVNNESGEGAPVDDASPHLLLATSSLHLPRPGIEEVFEADTGAKVLFSREKSKLSREERIKLAKARRESGLGLANGVSASDGAEPVKMSMEKWGPGGEVVQELKDVIWKVSERKRKMTGHPQADAAPSPLESS</sequence>
<feature type="region of interest" description="Disordered" evidence="1">
    <location>
        <begin position="297"/>
        <end position="397"/>
    </location>
</feature>
<feature type="compositionally biased region" description="Polar residues" evidence="1">
    <location>
        <begin position="611"/>
        <end position="638"/>
    </location>
</feature>
<gene>
    <name evidence="3" type="ORF">GALMADRAFT_91528</name>
</gene>
<accession>A0A067TCH2</accession>
<feature type="region of interest" description="Disordered" evidence="1">
    <location>
        <begin position="528"/>
        <end position="572"/>
    </location>
</feature>
<dbReference type="Proteomes" id="UP000027222">
    <property type="component" value="Unassembled WGS sequence"/>
</dbReference>
<feature type="region of interest" description="Disordered" evidence="1">
    <location>
        <begin position="843"/>
        <end position="863"/>
    </location>
</feature>
<feature type="compositionally biased region" description="Basic and acidic residues" evidence="1">
    <location>
        <begin position="377"/>
        <end position="386"/>
    </location>
</feature>
<keyword evidence="2" id="KW-0472">Membrane</keyword>
<keyword evidence="2" id="KW-0812">Transmembrane</keyword>
<evidence type="ECO:0000256" key="2">
    <source>
        <dbReference type="SAM" id="Phobius"/>
    </source>
</evidence>
<proteinExistence type="predicted"/>
<feature type="compositionally biased region" description="Low complexity" evidence="1">
    <location>
        <begin position="387"/>
        <end position="397"/>
    </location>
</feature>
<dbReference type="EMBL" id="KL142371">
    <property type="protein sequence ID" value="KDR80851.1"/>
    <property type="molecule type" value="Genomic_DNA"/>
</dbReference>
<evidence type="ECO:0000313" key="4">
    <source>
        <dbReference type="Proteomes" id="UP000027222"/>
    </source>
</evidence>
<keyword evidence="2" id="KW-1133">Transmembrane helix</keyword>
<feature type="compositionally biased region" description="Polar residues" evidence="1">
    <location>
        <begin position="302"/>
        <end position="326"/>
    </location>
</feature>
<feature type="compositionally biased region" description="Polar residues" evidence="1">
    <location>
        <begin position="532"/>
        <end position="544"/>
    </location>
</feature>
<evidence type="ECO:0000313" key="3">
    <source>
        <dbReference type="EMBL" id="KDR80851.1"/>
    </source>
</evidence>
<feature type="region of interest" description="Disordered" evidence="1">
    <location>
        <begin position="691"/>
        <end position="745"/>
    </location>
</feature>
<dbReference type="OrthoDB" id="21151at2759"/>
<feature type="compositionally biased region" description="Basic and acidic residues" evidence="1">
    <location>
        <begin position="699"/>
        <end position="708"/>
    </location>
</feature>
<feature type="compositionally biased region" description="Polar residues" evidence="1">
    <location>
        <begin position="358"/>
        <end position="370"/>
    </location>
</feature>
<feature type="compositionally biased region" description="Polar residues" evidence="1">
    <location>
        <begin position="720"/>
        <end position="736"/>
    </location>
</feature>
<feature type="region of interest" description="Disordered" evidence="1">
    <location>
        <begin position="607"/>
        <end position="646"/>
    </location>
</feature>
<protein>
    <submittedName>
        <fullName evidence="3">Uncharacterized protein</fullName>
    </submittedName>
</protein>
<dbReference type="HOGENOM" id="CLU_012231_0_0_1"/>
<keyword evidence="4" id="KW-1185">Reference proteome</keyword>
<evidence type="ECO:0000256" key="1">
    <source>
        <dbReference type="SAM" id="MobiDB-lite"/>
    </source>
</evidence>